<protein>
    <recommendedName>
        <fullName evidence="2">BRCT domain-containing protein</fullName>
    </recommendedName>
</protein>
<evidence type="ECO:0000256" key="1">
    <source>
        <dbReference type="SAM" id="Phobius"/>
    </source>
</evidence>
<feature type="domain" description="BRCT" evidence="2">
    <location>
        <begin position="1"/>
        <end position="86"/>
    </location>
</feature>
<dbReference type="PROSITE" id="PS50172">
    <property type="entry name" value="BRCT"/>
    <property type="match status" value="1"/>
</dbReference>
<sequence>ANGAIFKTYRLHSGTTIRPIAAGEESQSAAEPVYLLTSASPAERPLWPKFEQMARDGNMLPRIVAPDWLLDVAMRQEVLFDDHYLAENFWNQPFGRENKRVQHRYSNTVWSSGCMVGFWFFLLMSYLFRCLFVKIFV</sequence>
<dbReference type="InterPro" id="IPR001357">
    <property type="entry name" value="BRCT_dom"/>
</dbReference>
<dbReference type="AlphaFoldDB" id="Q96W41"/>
<organism evidence="3">
    <name type="scientific">Ophiostoma novo-ulmi</name>
    <dbReference type="NCBI Taxonomy" id="42373"/>
    <lineage>
        <taxon>Eukaryota</taxon>
        <taxon>Fungi</taxon>
        <taxon>Dikarya</taxon>
        <taxon>Ascomycota</taxon>
        <taxon>Pezizomycotina</taxon>
        <taxon>Sordariomycetes</taxon>
        <taxon>Sordariomycetidae</taxon>
        <taxon>Ophiostomatales</taxon>
        <taxon>Ophiostomataceae</taxon>
        <taxon>Ophiostoma</taxon>
    </lineage>
</organism>
<name>Q96W41_OPHNO</name>
<evidence type="ECO:0000313" key="3">
    <source>
        <dbReference type="EMBL" id="AAK58052.1"/>
    </source>
</evidence>
<dbReference type="EMBL" id="AF378549">
    <property type="protein sequence ID" value="AAK58052.1"/>
    <property type="molecule type" value="mRNA"/>
</dbReference>
<feature type="non-terminal residue" evidence="3">
    <location>
        <position position="1"/>
    </location>
</feature>
<feature type="transmembrane region" description="Helical" evidence="1">
    <location>
        <begin position="109"/>
        <end position="128"/>
    </location>
</feature>
<keyword evidence="1" id="KW-0812">Transmembrane</keyword>
<reference evidence="3" key="1">
    <citation type="submission" date="2001-05" db="EMBL/GenBank/DDBJ databases">
        <title>A first detailed genetic map and electrophoretic karyotypes of the Dutch elm disease pathogens.</title>
        <authorList>
            <person name="Dusabenyagasani M."/>
            <person name="Dufour J."/>
            <person name="Bernier L."/>
        </authorList>
    </citation>
    <scope>NUCLEOTIDE SEQUENCE</scope>
    <source>
        <strain evidence="3">MH75</strain>
    </source>
</reference>
<keyword evidence="1" id="KW-0472">Membrane</keyword>
<accession>Q96W41</accession>
<keyword evidence="1" id="KW-1133">Transmembrane helix</keyword>
<evidence type="ECO:0000259" key="2">
    <source>
        <dbReference type="PROSITE" id="PS50172"/>
    </source>
</evidence>
<proteinExistence type="evidence at transcript level"/>